<dbReference type="InterPro" id="IPR021644">
    <property type="entry name" value="CAF-1_p150_acidic"/>
</dbReference>
<keyword evidence="3" id="KW-0227">DNA damage</keyword>
<feature type="region of interest" description="Disordered" evidence="8">
    <location>
        <begin position="943"/>
        <end position="1025"/>
    </location>
</feature>
<keyword evidence="6" id="KW-0539">Nucleus</keyword>
<feature type="region of interest" description="Disordered" evidence="8">
    <location>
        <begin position="853"/>
        <end position="882"/>
    </location>
</feature>
<feature type="region of interest" description="Disordered" evidence="8">
    <location>
        <begin position="787"/>
        <end position="814"/>
    </location>
</feature>
<protein>
    <submittedName>
        <fullName evidence="12">Uncharacterized protein</fullName>
    </submittedName>
</protein>
<evidence type="ECO:0000259" key="10">
    <source>
        <dbReference type="Pfam" id="PF12253"/>
    </source>
</evidence>
<evidence type="ECO:0000313" key="13">
    <source>
        <dbReference type="Proteomes" id="UP000318571"/>
    </source>
</evidence>
<evidence type="ECO:0000256" key="1">
    <source>
        <dbReference type="ARBA" id="ARBA00004123"/>
    </source>
</evidence>
<feature type="compositionally biased region" description="Low complexity" evidence="8">
    <location>
        <begin position="946"/>
        <end position="965"/>
    </location>
</feature>
<dbReference type="EMBL" id="VCGU01000009">
    <property type="protein sequence ID" value="TRY71139.1"/>
    <property type="molecule type" value="Genomic_DNA"/>
</dbReference>
<dbReference type="Pfam" id="PF15539">
    <property type="entry name" value="CAF1-p150_C2"/>
    <property type="match status" value="1"/>
</dbReference>
<gene>
    <name evidence="12" type="ORF">TCAL_16436</name>
</gene>
<evidence type="ECO:0000256" key="6">
    <source>
        <dbReference type="ARBA" id="ARBA00023242"/>
    </source>
</evidence>
<feature type="compositionally biased region" description="Acidic residues" evidence="8">
    <location>
        <begin position="627"/>
        <end position="669"/>
    </location>
</feature>
<name>A0A553P0B6_TIGCA</name>
<feature type="region of interest" description="Disordered" evidence="8">
    <location>
        <begin position="75"/>
        <end position="271"/>
    </location>
</feature>
<dbReference type="InterPro" id="IPR029105">
    <property type="entry name" value="CAF1-p150_C2"/>
</dbReference>
<comment type="caution">
    <text evidence="12">The sequence shown here is derived from an EMBL/GenBank/DDBJ whole genome shotgun (WGS) entry which is preliminary data.</text>
</comment>
<dbReference type="GO" id="GO:0033186">
    <property type="term" value="C:CAF-1 complex"/>
    <property type="evidence" value="ECO:0007669"/>
    <property type="project" value="TreeGrafter"/>
</dbReference>
<evidence type="ECO:0000259" key="9">
    <source>
        <dbReference type="Pfam" id="PF11600"/>
    </source>
</evidence>
<evidence type="ECO:0000256" key="5">
    <source>
        <dbReference type="ARBA" id="ARBA00023204"/>
    </source>
</evidence>
<evidence type="ECO:0000313" key="12">
    <source>
        <dbReference type="EMBL" id="TRY71139.1"/>
    </source>
</evidence>
<dbReference type="GO" id="GO:0006260">
    <property type="term" value="P:DNA replication"/>
    <property type="evidence" value="ECO:0007669"/>
    <property type="project" value="UniProtKB-KW"/>
</dbReference>
<feature type="compositionally biased region" description="Polar residues" evidence="8">
    <location>
        <begin position="221"/>
        <end position="235"/>
    </location>
</feature>
<dbReference type="Pfam" id="PF11600">
    <property type="entry name" value="CAF1A_acidic"/>
    <property type="match status" value="1"/>
</dbReference>
<feature type="domain" description="Chromatin assembly factor 1 subunit p150 C-terminal" evidence="11">
    <location>
        <begin position="734"/>
        <end position="982"/>
    </location>
</feature>
<dbReference type="STRING" id="6832.A0A553P0B6"/>
<feature type="compositionally biased region" description="Polar residues" evidence="8">
    <location>
        <begin position="168"/>
        <end position="180"/>
    </location>
</feature>
<keyword evidence="5" id="KW-0234">DNA repair</keyword>
<feature type="domain" description="Chromatin assembly factor 1 p150 subunit acidic region" evidence="9">
    <location>
        <begin position="434"/>
        <end position="565"/>
    </location>
</feature>
<feature type="compositionally biased region" description="Polar residues" evidence="8">
    <location>
        <begin position="867"/>
        <end position="881"/>
    </location>
</feature>
<feature type="compositionally biased region" description="Polar residues" evidence="8">
    <location>
        <begin position="787"/>
        <end position="812"/>
    </location>
</feature>
<dbReference type="GO" id="GO:0006281">
    <property type="term" value="P:DNA repair"/>
    <property type="evidence" value="ECO:0007669"/>
    <property type="project" value="UniProtKB-KW"/>
</dbReference>
<dbReference type="GO" id="GO:0006334">
    <property type="term" value="P:nucleosome assembly"/>
    <property type="evidence" value="ECO:0007669"/>
    <property type="project" value="TreeGrafter"/>
</dbReference>
<feature type="coiled-coil region" evidence="7">
    <location>
        <begin position="277"/>
        <end position="308"/>
    </location>
</feature>
<evidence type="ECO:0000256" key="4">
    <source>
        <dbReference type="ARBA" id="ARBA00023186"/>
    </source>
</evidence>
<proteinExistence type="predicted"/>
<feature type="compositionally biased region" description="Acidic residues" evidence="8">
    <location>
        <begin position="683"/>
        <end position="694"/>
    </location>
</feature>
<evidence type="ECO:0000256" key="3">
    <source>
        <dbReference type="ARBA" id="ARBA00022763"/>
    </source>
</evidence>
<feature type="region of interest" description="Disordered" evidence="8">
    <location>
        <begin position="366"/>
        <end position="521"/>
    </location>
</feature>
<evidence type="ECO:0000259" key="11">
    <source>
        <dbReference type="Pfam" id="PF15539"/>
    </source>
</evidence>
<evidence type="ECO:0000256" key="2">
    <source>
        <dbReference type="ARBA" id="ARBA00022705"/>
    </source>
</evidence>
<keyword evidence="7" id="KW-0175">Coiled coil</keyword>
<feature type="compositionally biased region" description="Basic and acidic residues" evidence="8">
    <location>
        <begin position="401"/>
        <end position="520"/>
    </location>
</feature>
<dbReference type="Proteomes" id="UP000318571">
    <property type="component" value="Chromosome 9"/>
</dbReference>
<feature type="domain" description="Chromatin assembly factor 1 subunit A dimerization" evidence="10">
    <location>
        <begin position="589"/>
        <end position="658"/>
    </location>
</feature>
<sequence>MSYLAEAWVLGVSSPNLSKQAGTEPRAFWPGNMDPEDALKSQGRPETVDLTQAPTSPKPKKLKQMRLPFTRIHTNHASVADHPVAEGVTQPSGTECEKKRKHSSDGEPTPSKKEKLDGANAVEMMDIAHDDKTSPSLKKTPQRIAPTPIGSDAVKCKSPTVKKRITPTPVQNQAQDQVNSPKVRKTPKEAKTKKLTPKETKTKQIPKRIQPTLLTNLKIKSPTTSTSNDWTAATSTEKELKGPVSPSPTTGKNASDTPDGSTPKSCPQEVPCSPSVIEEYKRKIQVAIAKLSVETNELNEAMDQAAADKEFIKAANIKIQVDQITVKKDGWQSAFDEAKDDGGKLGQLLKTIKSPDDANGQLKVTAEPAKDFQTPKRKKAIQVKPPGSGGPSPGSAKKLTPKQEAKKLEIQKKKEEKEQERLEKERLKEEERVKKEEQRLEKERAKEEERLKKEEQRLEKIKAKKEKEEMKERLKREKEEEKKQKELERQQKEDAKQAEILEKQRKEEEKKKHEESEKIRLQKAAQSFSSFFIKKTSLDSPEEKETPKSVVPEHLNLFRVKKDMRLAPNDDKSEEDEAAQLAKSKIKAKLLQFDDNLRPAYWGTWSKTSNVVGPRRPFAQDSGLLDYEYDSGDDWEEEEPGESLSDAENDKEDDDDDDGEIADEDEDDGFFVGHGVLDKDEIHNEDDDDEESEDKSDQASAEEGASTSGKCGLSFDEEWEMKKQKLREQEFEREYFSKKKPVKLKPRVFGCMWMDDNQNSLVYEQLMKILQPFKVVSLCPCPIPTMCSSPKPSPSETNTPNSVRNASDTPLTTGKVKRMFPDEAYPDLVRLVHANTNGKFFLAKEFSEFWTRRSNRSTGKAPEKVPASTSTPGTPSVNSGEISKRKILETITEIADYKKLPNPGPMQNRMCWVVKEDVLSKFELESLPIPNDWSYILEQPNKFEGPKSAAKSSSNSASLSTPSKPGNDMAKKSIQSKFFTLVPKKKPTTQPADTVASKPEAEAPMEVVEAIVEENKDAPKSQSNV</sequence>
<evidence type="ECO:0000256" key="7">
    <source>
        <dbReference type="SAM" id="Coils"/>
    </source>
</evidence>
<dbReference type="Pfam" id="PF12253">
    <property type="entry name" value="CAF1A_dimeriz"/>
    <property type="match status" value="1"/>
</dbReference>
<dbReference type="AlphaFoldDB" id="A0A553P0B6"/>
<feature type="compositionally biased region" description="Basic and acidic residues" evidence="8">
    <location>
        <begin position="186"/>
        <end position="202"/>
    </location>
</feature>
<accession>A0A553P0B6</accession>
<keyword evidence="2" id="KW-0235">DNA replication</keyword>
<keyword evidence="13" id="KW-1185">Reference proteome</keyword>
<organism evidence="12 13">
    <name type="scientific">Tigriopus californicus</name>
    <name type="common">Marine copepod</name>
    <dbReference type="NCBI Taxonomy" id="6832"/>
    <lineage>
        <taxon>Eukaryota</taxon>
        <taxon>Metazoa</taxon>
        <taxon>Ecdysozoa</taxon>
        <taxon>Arthropoda</taxon>
        <taxon>Crustacea</taxon>
        <taxon>Multicrustacea</taxon>
        <taxon>Hexanauplia</taxon>
        <taxon>Copepoda</taxon>
        <taxon>Harpacticoida</taxon>
        <taxon>Harpacticidae</taxon>
        <taxon>Tigriopus</taxon>
    </lineage>
</organism>
<keyword evidence="4" id="KW-0143">Chaperone</keyword>
<dbReference type="InterPro" id="IPR022043">
    <property type="entry name" value="CAF1A_DD"/>
</dbReference>
<feature type="region of interest" description="Disordered" evidence="8">
    <location>
        <begin position="604"/>
        <end position="713"/>
    </location>
</feature>
<evidence type="ECO:0000256" key="8">
    <source>
        <dbReference type="SAM" id="MobiDB-lite"/>
    </source>
</evidence>
<dbReference type="OMA" id="TATCHED"/>
<dbReference type="PANTHER" id="PTHR15272">
    <property type="entry name" value="CHROMATIN ASSEMBLY FACTOR 1 SUBUNIT A CAF-1 SUBUNIT A"/>
    <property type="match status" value="1"/>
</dbReference>
<feature type="compositionally biased region" description="Polar residues" evidence="8">
    <location>
        <begin position="247"/>
        <end position="265"/>
    </location>
</feature>
<dbReference type="GO" id="GO:0005634">
    <property type="term" value="C:nucleus"/>
    <property type="evidence" value="ECO:0007669"/>
    <property type="project" value="UniProtKB-SubCell"/>
</dbReference>
<reference evidence="12 13" key="1">
    <citation type="journal article" date="2018" name="Nat. Ecol. Evol.">
        <title>Genomic signatures of mitonuclear coevolution across populations of Tigriopus californicus.</title>
        <authorList>
            <person name="Barreto F.S."/>
            <person name="Watson E.T."/>
            <person name="Lima T.G."/>
            <person name="Willett C.S."/>
            <person name="Edmands S."/>
            <person name="Li W."/>
            <person name="Burton R.S."/>
        </authorList>
    </citation>
    <scope>NUCLEOTIDE SEQUENCE [LARGE SCALE GENOMIC DNA]</scope>
    <source>
        <strain evidence="12 13">San Diego</strain>
    </source>
</reference>
<dbReference type="PANTHER" id="PTHR15272:SF0">
    <property type="entry name" value="CHROMATIN ASSEMBLY FACTOR 1 SUBUNIT A"/>
    <property type="match status" value="1"/>
</dbReference>
<feature type="region of interest" description="Disordered" evidence="8">
    <location>
        <begin position="13"/>
        <end position="63"/>
    </location>
</feature>
<comment type="subcellular location">
    <subcellularLocation>
        <location evidence="1">Nucleus</location>
    </subcellularLocation>
</comment>